<dbReference type="OrthoDB" id="5242095at2"/>
<dbReference type="PANTHER" id="PTHR30204">
    <property type="entry name" value="REDOX-CYCLING DRUG-SENSING TRANSCRIPTIONAL ACTIVATOR SOXR"/>
    <property type="match status" value="1"/>
</dbReference>
<gene>
    <name evidence="3" type="ORF">CBR64_10840</name>
</gene>
<dbReference type="GO" id="GO:0003677">
    <property type="term" value="F:DNA binding"/>
    <property type="evidence" value="ECO:0007669"/>
    <property type="project" value="UniProtKB-KW"/>
</dbReference>
<dbReference type="InterPro" id="IPR009061">
    <property type="entry name" value="DNA-bd_dom_put_sf"/>
</dbReference>
<organism evidence="3 4">
    <name type="scientific">Cellulosimicrobium cellulans</name>
    <name type="common">Arthrobacter luteus</name>
    <dbReference type="NCBI Taxonomy" id="1710"/>
    <lineage>
        <taxon>Bacteria</taxon>
        <taxon>Bacillati</taxon>
        <taxon>Actinomycetota</taxon>
        <taxon>Actinomycetes</taxon>
        <taxon>Micrococcales</taxon>
        <taxon>Promicromonosporaceae</taxon>
        <taxon>Cellulosimicrobium</taxon>
    </lineage>
</organism>
<evidence type="ECO:0000256" key="1">
    <source>
        <dbReference type="ARBA" id="ARBA00023125"/>
    </source>
</evidence>
<sequence>MHIGELSRRSGVKAHQLRYYEAQGLLAPGRTAAGYRRYDQADLVKVTQIRHLLDAGLSTEDIAYLLPCATGEAPELVGCPELLTALRARLRRVDDQIDTLTRSREALVRYIDDAERVDATTYGPFGASPAEPAHA</sequence>
<dbReference type="Pfam" id="PF13411">
    <property type="entry name" value="MerR_1"/>
    <property type="match status" value="1"/>
</dbReference>
<dbReference type="RefSeq" id="WP_087470925.1">
    <property type="nucleotide sequence ID" value="NZ_CP021383.1"/>
</dbReference>
<evidence type="ECO:0000259" key="2">
    <source>
        <dbReference type="PROSITE" id="PS50937"/>
    </source>
</evidence>
<dbReference type="SUPFAM" id="SSF46955">
    <property type="entry name" value="Putative DNA-binding domain"/>
    <property type="match status" value="1"/>
</dbReference>
<dbReference type="InterPro" id="IPR000551">
    <property type="entry name" value="MerR-type_HTH_dom"/>
</dbReference>
<dbReference type="InterPro" id="IPR047057">
    <property type="entry name" value="MerR_fam"/>
</dbReference>
<dbReference type="Proteomes" id="UP000196228">
    <property type="component" value="Chromosome"/>
</dbReference>
<dbReference type="PRINTS" id="PR00040">
    <property type="entry name" value="HTHMERR"/>
</dbReference>
<dbReference type="KEGG" id="cceu:CBR64_10840"/>
<dbReference type="PROSITE" id="PS50937">
    <property type="entry name" value="HTH_MERR_2"/>
    <property type="match status" value="1"/>
</dbReference>
<dbReference type="Gene3D" id="1.10.1660.10">
    <property type="match status" value="1"/>
</dbReference>
<dbReference type="PROSITE" id="PS00552">
    <property type="entry name" value="HTH_MERR_1"/>
    <property type="match status" value="1"/>
</dbReference>
<dbReference type="EMBL" id="CP021383">
    <property type="protein sequence ID" value="ARU51907.1"/>
    <property type="molecule type" value="Genomic_DNA"/>
</dbReference>
<keyword evidence="1" id="KW-0238">DNA-binding</keyword>
<dbReference type="GO" id="GO:0003700">
    <property type="term" value="F:DNA-binding transcription factor activity"/>
    <property type="evidence" value="ECO:0007669"/>
    <property type="project" value="InterPro"/>
</dbReference>
<dbReference type="PANTHER" id="PTHR30204:SF93">
    <property type="entry name" value="HTH MERR-TYPE DOMAIN-CONTAINING PROTEIN"/>
    <property type="match status" value="1"/>
</dbReference>
<feature type="domain" description="HTH merR-type" evidence="2">
    <location>
        <begin position="1"/>
        <end position="68"/>
    </location>
</feature>
<reference evidence="3 4" key="1">
    <citation type="submission" date="2017-05" db="EMBL/GenBank/DDBJ databases">
        <authorList>
            <person name="Song R."/>
            <person name="Chenine A.L."/>
            <person name="Ruprecht R.M."/>
        </authorList>
    </citation>
    <scope>NUCLEOTIDE SEQUENCE [LARGE SCALE GENOMIC DNA]</scope>
    <source>
        <strain evidence="3 4">PSBB019</strain>
    </source>
</reference>
<proteinExistence type="predicted"/>
<accession>A0A1Y0HUQ3</accession>
<dbReference type="CDD" id="cd01282">
    <property type="entry name" value="HTH_MerR-like_sg3"/>
    <property type="match status" value="1"/>
</dbReference>
<evidence type="ECO:0000313" key="3">
    <source>
        <dbReference type="EMBL" id="ARU51907.1"/>
    </source>
</evidence>
<dbReference type="SMART" id="SM00422">
    <property type="entry name" value="HTH_MERR"/>
    <property type="match status" value="1"/>
</dbReference>
<name>A0A1Y0HUQ3_CELCE</name>
<dbReference type="AlphaFoldDB" id="A0A1Y0HUQ3"/>
<protein>
    <submittedName>
        <fullName evidence="3">MerR family transcriptional regulator</fullName>
    </submittedName>
</protein>
<evidence type="ECO:0000313" key="4">
    <source>
        <dbReference type="Proteomes" id="UP000196228"/>
    </source>
</evidence>